<evidence type="ECO:0000313" key="2">
    <source>
        <dbReference type="Proteomes" id="UP001317532"/>
    </source>
</evidence>
<dbReference type="Proteomes" id="UP001317532">
    <property type="component" value="Chromosome"/>
</dbReference>
<gene>
    <name evidence="1" type="ORF">WPS_26400</name>
</gene>
<dbReference type="PANTHER" id="PTHR36452">
    <property type="entry name" value="CHROMOSOME 12, WHOLE GENOME SHOTGUN SEQUENCE"/>
    <property type="match status" value="1"/>
</dbReference>
<protein>
    <submittedName>
        <fullName evidence="1">TIGR02453 family protein</fullName>
    </submittedName>
</protein>
<proteinExistence type="predicted"/>
<dbReference type="Pfam" id="PF09365">
    <property type="entry name" value="DUF2461"/>
    <property type="match status" value="1"/>
</dbReference>
<keyword evidence="2" id="KW-1185">Reference proteome</keyword>
<organism evidence="1 2">
    <name type="scientific">Vulcanimicrobium alpinum</name>
    <dbReference type="NCBI Taxonomy" id="3016050"/>
    <lineage>
        <taxon>Bacteria</taxon>
        <taxon>Bacillati</taxon>
        <taxon>Vulcanimicrobiota</taxon>
        <taxon>Vulcanimicrobiia</taxon>
        <taxon>Vulcanimicrobiales</taxon>
        <taxon>Vulcanimicrobiaceae</taxon>
        <taxon>Vulcanimicrobium</taxon>
    </lineage>
</organism>
<dbReference type="EMBL" id="AP025523">
    <property type="protein sequence ID" value="BDE07364.1"/>
    <property type="molecule type" value="Genomic_DNA"/>
</dbReference>
<accession>A0AAN2CAH6</accession>
<dbReference type="KEGG" id="vab:WPS_26400"/>
<dbReference type="AlphaFoldDB" id="A0AAN2CAH6"/>
<dbReference type="InterPro" id="IPR015996">
    <property type="entry name" value="UCP028451"/>
</dbReference>
<sequence length="244" mass="28116">MRSKRSDDPLDVARTFRFLRGLKRNNDRTWFHAHRADWHGHVRHAWEDLVTMLVLAGARSDDRLAHVDPRACLFRLANDTRFHTGRDPYKTWLSAWLSPGGKNGAYAGYYLHVAPGRVHFSAGIYVPEKPALHALRSTFAEDGADARAFDRILRSAAIRPYLPLDTEPLRITPRGFPKTHPRLPLIRARNYLLRRDVTDAEFTERGARAVFHDAMRATAPFVRWLDTHARAEERTAADRDDEFE</sequence>
<dbReference type="RefSeq" id="WP_317994962.1">
    <property type="nucleotide sequence ID" value="NZ_AP025523.1"/>
</dbReference>
<dbReference type="PANTHER" id="PTHR36452:SF1">
    <property type="entry name" value="DUF2461 DOMAIN-CONTAINING PROTEIN"/>
    <property type="match status" value="1"/>
</dbReference>
<name>A0AAN2CAH6_UNVUL</name>
<dbReference type="PIRSF" id="PIRSF028451">
    <property type="entry name" value="UCP028451"/>
    <property type="match status" value="1"/>
</dbReference>
<dbReference type="InterPro" id="IPR012808">
    <property type="entry name" value="CHP02453"/>
</dbReference>
<reference evidence="1 2" key="1">
    <citation type="journal article" date="2022" name="ISME Commun">
        <title>Vulcanimicrobium alpinus gen. nov. sp. nov., the first cultivated representative of the candidate phylum 'Eremiobacterota', is a metabolically versatile aerobic anoxygenic phototroph.</title>
        <authorList>
            <person name="Yabe S."/>
            <person name="Muto K."/>
            <person name="Abe K."/>
            <person name="Yokota A."/>
            <person name="Staudigel H."/>
            <person name="Tebo B.M."/>
        </authorList>
    </citation>
    <scope>NUCLEOTIDE SEQUENCE [LARGE SCALE GENOMIC DNA]</scope>
    <source>
        <strain evidence="1 2">WC8-2</strain>
    </source>
</reference>
<evidence type="ECO:0000313" key="1">
    <source>
        <dbReference type="EMBL" id="BDE07364.1"/>
    </source>
</evidence>
<dbReference type="NCBIfam" id="TIGR02453">
    <property type="entry name" value="TIGR02453 family protein"/>
    <property type="match status" value="1"/>
</dbReference>